<dbReference type="GO" id="GO:0043856">
    <property type="term" value="F:anti-sigma factor antagonist activity"/>
    <property type="evidence" value="ECO:0007669"/>
    <property type="project" value="InterPro"/>
</dbReference>
<dbReference type="PANTHER" id="PTHR33495:SF2">
    <property type="entry name" value="ANTI-SIGMA FACTOR ANTAGONIST TM_1081-RELATED"/>
    <property type="match status" value="1"/>
</dbReference>
<evidence type="ECO:0000256" key="1">
    <source>
        <dbReference type="ARBA" id="ARBA00009013"/>
    </source>
</evidence>
<dbReference type="PROSITE" id="PS50801">
    <property type="entry name" value="STAS"/>
    <property type="match status" value="1"/>
</dbReference>
<proteinExistence type="inferred from homology"/>
<evidence type="ECO:0000259" key="2">
    <source>
        <dbReference type="PROSITE" id="PS50801"/>
    </source>
</evidence>
<dbReference type="Pfam" id="PF01740">
    <property type="entry name" value="STAS"/>
    <property type="match status" value="1"/>
</dbReference>
<dbReference type="AlphaFoldDB" id="A0A382XLS3"/>
<organism evidence="3">
    <name type="scientific">marine metagenome</name>
    <dbReference type="NCBI Taxonomy" id="408172"/>
    <lineage>
        <taxon>unclassified sequences</taxon>
        <taxon>metagenomes</taxon>
        <taxon>ecological metagenomes</taxon>
    </lineage>
</organism>
<feature type="domain" description="STAS" evidence="2">
    <location>
        <begin position="1"/>
        <end position="113"/>
    </location>
</feature>
<dbReference type="InterPro" id="IPR002645">
    <property type="entry name" value="STAS_dom"/>
</dbReference>
<sequence length="113" mass="12472">MTTEVENINNGAIIRITGEIDLSVSPTIKEKILEQIELNTKEHSFNIAKSVYADLSGVSYIDSSGIASLIQSHQQAAKNGVNFYLFKTSEAVLKVIKLARLDSIFKLTDTIQE</sequence>
<protein>
    <recommendedName>
        <fullName evidence="2">STAS domain-containing protein</fullName>
    </recommendedName>
</protein>
<comment type="similarity">
    <text evidence="1">Belongs to the anti-sigma-factor antagonist family.</text>
</comment>
<evidence type="ECO:0000313" key="3">
    <source>
        <dbReference type="EMBL" id="SVD71401.1"/>
    </source>
</evidence>
<dbReference type="InterPro" id="IPR003658">
    <property type="entry name" value="Anti-sigma_ant"/>
</dbReference>
<dbReference type="CDD" id="cd07043">
    <property type="entry name" value="STAS_anti-anti-sigma_factors"/>
    <property type="match status" value="1"/>
</dbReference>
<dbReference type="NCBIfam" id="TIGR00377">
    <property type="entry name" value="ant_ant_sig"/>
    <property type="match status" value="1"/>
</dbReference>
<dbReference type="SUPFAM" id="SSF52091">
    <property type="entry name" value="SpoIIaa-like"/>
    <property type="match status" value="1"/>
</dbReference>
<gene>
    <name evidence="3" type="ORF">METZ01_LOCUS424255</name>
</gene>
<reference evidence="3" key="1">
    <citation type="submission" date="2018-05" db="EMBL/GenBank/DDBJ databases">
        <authorList>
            <person name="Lanie J.A."/>
            <person name="Ng W.-L."/>
            <person name="Kazmierczak K.M."/>
            <person name="Andrzejewski T.M."/>
            <person name="Davidsen T.M."/>
            <person name="Wayne K.J."/>
            <person name="Tettelin H."/>
            <person name="Glass J.I."/>
            <person name="Rusch D."/>
            <person name="Podicherti R."/>
            <person name="Tsui H.-C.T."/>
            <person name="Winkler M.E."/>
        </authorList>
    </citation>
    <scope>NUCLEOTIDE SEQUENCE</scope>
</reference>
<name>A0A382XLS3_9ZZZZ</name>
<dbReference type="PANTHER" id="PTHR33495">
    <property type="entry name" value="ANTI-SIGMA FACTOR ANTAGONIST TM_1081-RELATED-RELATED"/>
    <property type="match status" value="1"/>
</dbReference>
<dbReference type="InterPro" id="IPR036513">
    <property type="entry name" value="STAS_dom_sf"/>
</dbReference>
<dbReference type="Gene3D" id="3.30.750.24">
    <property type="entry name" value="STAS domain"/>
    <property type="match status" value="1"/>
</dbReference>
<accession>A0A382XLS3</accession>
<dbReference type="EMBL" id="UINC01168391">
    <property type="protein sequence ID" value="SVD71401.1"/>
    <property type="molecule type" value="Genomic_DNA"/>
</dbReference>